<dbReference type="RefSeq" id="WP_271171655.1">
    <property type="nucleotide sequence ID" value="NZ_BSEJ01000001.1"/>
</dbReference>
<dbReference type="Pfam" id="PF03466">
    <property type="entry name" value="LysR_substrate"/>
    <property type="match status" value="1"/>
</dbReference>
<protein>
    <submittedName>
        <fullName evidence="6">LysR family transcriptional regulator</fullName>
    </submittedName>
</protein>
<dbReference type="Pfam" id="PF00126">
    <property type="entry name" value="HTH_1"/>
    <property type="match status" value="1"/>
</dbReference>
<dbReference type="PANTHER" id="PTHR30346">
    <property type="entry name" value="TRANSCRIPTIONAL DUAL REGULATOR HCAR-RELATED"/>
    <property type="match status" value="1"/>
</dbReference>
<dbReference type="Proteomes" id="UP001142462">
    <property type="component" value="Unassembled WGS sequence"/>
</dbReference>
<comment type="caution">
    <text evidence="6">The sequence shown here is derived from an EMBL/GenBank/DDBJ whole genome shotgun (WGS) entry which is preliminary data.</text>
</comment>
<dbReference type="GO" id="GO:0003700">
    <property type="term" value="F:DNA-binding transcription factor activity"/>
    <property type="evidence" value="ECO:0007669"/>
    <property type="project" value="InterPro"/>
</dbReference>
<name>A0A9W6H0D9_9MICO</name>
<keyword evidence="4" id="KW-0804">Transcription</keyword>
<evidence type="ECO:0000313" key="7">
    <source>
        <dbReference type="Proteomes" id="UP001142462"/>
    </source>
</evidence>
<dbReference type="SUPFAM" id="SSF53850">
    <property type="entry name" value="Periplasmic binding protein-like II"/>
    <property type="match status" value="1"/>
</dbReference>
<keyword evidence="7" id="KW-1185">Reference proteome</keyword>
<dbReference type="FunFam" id="1.10.10.10:FF:000001">
    <property type="entry name" value="LysR family transcriptional regulator"/>
    <property type="match status" value="1"/>
</dbReference>
<dbReference type="InterPro" id="IPR036390">
    <property type="entry name" value="WH_DNA-bd_sf"/>
</dbReference>
<reference evidence="6" key="2">
    <citation type="submission" date="2023-01" db="EMBL/GenBank/DDBJ databases">
        <authorList>
            <person name="Sun Q."/>
            <person name="Evtushenko L."/>
        </authorList>
    </citation>
    <scope>NUCLEOTIDE SEQUENCE</scope>
    <source>
        <strain evidence="6">VKM Ac-1020</strain>
    </source>
</reference>
<reference evidence="6" key="1">
    <citation type="journal article" date="2014" name="Int. J. Syst. Evol. Microbiol.">
        <title>Complete genome sequence of Corynebacterium casei LMG S-19264T (=DSM 44701T), isolated from a smear-ripened cheese.</title>
        <authorList>
            <consortium name="US DOE Joint Genome Institute (JGI-PGF)"/>
            <person name="Walter F."/>
            <person name="Albersmeier A."/>
            <person name="Kalinowski J."/>
            <person name="Ruckert C."/>
        </authorList>
    </citation>
    <scope>NUCLEOTIDE SEQUENCE</scope>
    <source>
        <strain evidence="6">VKM Ac-1020</strain>
    </source>
</reference>
<dbReference type="GO" id="GO:0032993">
    <property type="term" value="C:protein-DNA complex"/>
    <property type="evidence" value="ECO:0007669"/>
    <property type="project" value="TreeGrafter"/>
</dbReference>
<keyword evidence="3" id="KW-0238">DNA-binding</keyword>
<accession>A0A9W6H0D9</accession>
<gene>
    <name evidence="6" type="ORF">GCM10017576_00460</name>
</gene>
<dbReference type="PROSITE" id="PS50931">
    <property type="entry name" value="HTH_LYSR"/>
    <property type="match status" value="1"/>
</dbReference>
<comment type="similarity">
    <text evidence="1">Belongs to the LysR transcriptional regulatory family.</text>
</comment>
<evidence type="ECO:0000313" key="6">
    <source>
        <dbReference type="EMBL" id="GLJ59917.1"/>
    </source>
</evidence>
<organism evidence="6 7">
    <name type="scientific">Microbacterium barkeri</name>
    <dbReference type="NCBI Taxonomy" id="33917"/>
    <lineage>
        <taxon>Bacteria</taxon>
        <taxon>Bacillati</taxon>
        <taxon>Actinomycetota</taxon>
        <taxon>Actinomycetes</taxon>
        <taxon>Micrococcales</taxon>
        <taxon>Microbacteriaceae</taxon>
        <taxon>Microbacterium</taxon>
    </lineage>
</organism>
<keyword evidence="2" id="KW-0805">Transcription regulation</keyword>
<evidence type="ECO:0000256" key="4">
    <source>
        <dbReference type="ARBA" id="ARBA00023163"/>
    </source>
</evidence>
<feature type="domain" description="HTH lysR-type" evidence="5">
    <location>
        <begin position="1"/>
        <end position="60"/>
    </location>
</feature>
<evidence type="ECO:0000256" key="3">
    <source>
        <dbReference type="ARBA" id="ARBA00023125"/>
    </source>
</evidence>
<dbReference type="InterPro" id="IPR005119">
    <property type="entry name" value="LysR_subst-bd"/>
</dbReference>
<dbReference type="SUPFAM" id="SSF46785">
    <property type="entry name" value="Winged helix' DNA-binding domain"/>
    <property type="match status" value="1"/>
</dbReference>
<dbReference type="CDD" id="cd08414">
    <property type="entry name" value="PBP2_LTTR_aromatics_like"/>
    <property type="match status" value="1"/>
</dbReference>
<dbReference type="PANTHER" id="PTHR30346:SF0">
    <property type="entry name" value="HCA OPERON TRANSCRIPTIONAL ACTIVATOR HCAR"/>
    <property type="match status" value="1"/>
</dbReference>
<dbReference type="InterPro" id="IPR036388">
    <property type="entry name" value="WH-like_DNA-bd_sf"/>
</dbReference>
<proteinExistence type="inferred from homology"/>
<dbReference type="Gene3D" id="1.10.10.10">
    <property type="entry name" value="Winged helix-like DNA-binding domain superfamily/Winged helix DNA-binding domain"/>
    <property type="match status" value="1"/>
</dbReference>
<sequence length="292" mass="30529">MNVSATQLRYFVTVAEHLHFGRAAAALHISGPTLSQQIARLESVVGARLFDRTPRSVALTERGRAFLPLAVEADRAHRAVEAWASESAGGGTLRVGVVAAGAGPIVSRALAELVAADADLDVELVRLGFFAGAQALRDGVVDVVIAPPSGAREDGVSSEQIATEPRVLVLRDDHPLAARDSVSIAETDDLPFVVVGAAEGPVRSWWLVDPRPSGVRPRVTAVADDVEGLLELCAAGIGVNIAAASVATHYRRPGIVCVPIVDIDPVPILASRRATCVSASVDAFLEVARRVA</sequence>
<dbReference type="AlphaFoldDB" id="A0A9W6H0D9"/>
<evidence type="ECO:0000256" key="1">
    <source>
        <dbReference type="ARBA" id="ARBA00009437"/>
    </source>
</evidence>
<dbReference type="GO" id="GO:0003677">
    <property type="term" value="F:DNA binding"/>
    <property type="evidence" value="ECO:0007669"/>
    <property type="project" value="UniProtKB-KW"/>
</dbReference>
<dbReference type="PRINTS" id="PR00039">
    <property type="entry name" value="HTHLYSR"/>
</dbReference>
<dbReference type="Gene3D" id="3.40.190.10">
    <property type="entry name" value="Periplasmic binding protein-like II"/>
    <property type="match status" value="2"/>
</dbReference>
<evidence type="ECO:0000259" key="5">
    <source>
        <dbReference type="PROSITE" id="PS50931"/>
    </source>
</evidence>
<dbReference type="EMBL" id="BSEJ01000001">
    <property type="protein sequence ID" value="GLJ59917.1"/>
    <property type="molecule type" value="Genomic_DNA"/>
</dbReference>
<dbReference type="InterPro" id="IPR000847">
    <property type="entry name" value="LysR_HTH_N"/>
</dbReference>
<evidence type="ECO:0000256" key="2">
    <source>
        <dbReference type="ARBA" id="ARBA00023015"/>
    </source>
</evidence>